<feature type="compositionally biased region" description="Low complexity" evidence="2">
    <location>
        <begin position="771"/>
        <end position="793"/>
    </location>
</feature>
<feature type="region of interest" description="Disordered" evidence="2">
    <location>
        <begin position="378"/>
        <end position="417"/>
    </location>
</feature>
<feature type="compositionally biased region" description="Low complexity" evidence="2">
    <location>
        <begin position="583"/>
        <end position="601"/>
    </location>
</feature>
<dbReference type="Gene3D" id="3.30.50.10">
    <property type="entry name" value="Erythroid Transcription Factor GATA-1, subunit A"/>
    <property type="match status" value="1"/>
</dbReference>
<dbReference type="SUPFAM" id="SSF57716">
    <property type="entry name" value="Glucocorticoid receptor-like (DNA-binding domain)"/>
    <property type="match status" value="1"/>
</dbReference>
<dbReference type="InterPro" id="IPR000679">
    <property type="entry name" value="Znf_GATA"/>
</dbReference>
<feature type="domain" description="GATA-type" evidence="3">
    <location>
        <begin position="291"/>
        <end position="334"/>
    </location>
</feature>
<evidence type="ECO:0000259" key="3">
    <source>
        <dbReference type="PROSITE" id="PS50114"/>
    </source>
</evidence>
<dbReference type="InterPro" id="IPR009057">
    <property type="entry name" value="Homeodomain-like_sf"/>
</dbReference>
<feature type="region of interest" description="Disordered" evidence="2">
    <location>
        <begin position="435"/>
        <end position="498"/>
    </location>
</feature>
<evidence type="ECO:0000256" key="2">
    <source>
        <dbReference type="SAM" id="MobiDB-lite"/>
    </source>
</evidence>
<dbReference type="CDD" id="cd00202">
    <property type="entry name" value="ZnF_GATA"/>
    <property type="match status" value="1"/>
</dbReference>
<proteinExistence type="predicted"/>
<gene>
    <name evidence="4" type="ORF">BQ4739_LOCUS1285</name>
</gene>
<feature type="region of interest" description="Disordered" evidence="2">
    <location>
        <begin position="554"/>
        <end position="615"/>
    </location>
</feature>
<dbReference type="Pfam" id="PF00320">
    <property type="entry name" value="GATA"/>
    <property type="match status" value="1"/>
</dbReference>
<keyword evidence="5" id="KW-1185">Reference proteome</keyword>
<feature type="compositionally biased region" description="Low complexity" evidence="2">
    <location>
        <begin position="657"/>
        <end position="669"/>
    </location>
</feature>
<evidence type="ECO:0000313" key="4">
    <source>
        <dbReference type="EMBL" id="SZX60761.1"/>
    </source>
</evidence>
<dbReference type="GO" id="GO:0043565">
    <property type="term" value="F:sequence-specific DNA binding"/>
    <property type="evidence" value="ECO:0007669"/>
    <property type="project" value="InterPro"/>
</dbReference>
<dbReference type="SUPFAM" id="SSF46689">
    <property type="entry name" value="Homeodomain-like"/>
    <property type="match status" value="1"/>
</dbReference>
<dbReference type="STRING" id="3088.A0A383V6K1"/>
<dbReference type="EMBL" id="FNXT01000098">
    <property type="protein sequence ID" value="SZX60761.1"/>
    <property type="molecule type" value="Genomic_DNA"/>
</dbReference>
<dbReference type="GO" id="GO:0006355">
    <property type="term" value="P:regulation of DNA-templated transcription"/>
    <property type="evidence" value="ECO:0007669"/>
    <property type="project" value="InterPro"/>
</dbReference>
<dbReference type="GO" id="GO:0008270">
    <property type="term" value="F:zinc ion binding"/>
    <property type="evidence" value="ECO:0007669"/>
    <property type="project" value="UniProtKB-KW"/>
</dbReference>
<dbReference type="PROSITE" id="PS00344">
    <property type="entry name" value="GATA_ZN_FINGER_1"/>
    <property type="match status" value="1"/>
</dbReference>
<dbReference type="PROSITE" id="PS50114">
    <property type="entry name" value="GATA_ZN_FINGER_2"/>
    <property type="match status" value="1"/>
</dbReference>
<keyword evidence="1" id="KW-0862">Zinc</keyword>
<dbReference type="AlphaFoldDB" id="A0A383V6K1"/>
<dbReference type="PRINTS" id="PR00619">
    <property type="entry name" value="GATAZNFINGER"/>
</dbReference>
<evidence type="ECO:0000313" key="5">
    <source>
        <dbReference type="Proteomes" id="UP000256970"/>
    </source>
</evidence>
<reference evidence="4 5" key="1">
    <citation type="submission" date="2016-10" db="EMBL/GenBank/DDBJ databases">
        <authorList>
            <person name="Cai Z."/>
        </authorList>
    </citation>
    <scope>NUCLEOTIDE SEQUENCE [LARGE SCALE GENOMIC DNA]</scope>
</reference>
<feature type="compositionally biased region" description="Basic and acidic residues" evidence="2">
    <location>
        <begin position="824"/>
        <end position="847"/>
    </location>
</feature>
<feature type="region of interest" description="Disordered" evidence="2">
    <location>
        <begin position="748"/>
        <end position="856"/>
    </location>
</feature>
<protein>
    <recommendedName>
        <fullName evidence="3">GATA-type domain-containing protein</fullName>
    </recommendedName>
</protein>
<keyword evidence="1" id="KW-0863">Zinc-finger</keyword>
<accession>A0A383V6K1</accession>
<evidence type="ECO:0000256" key="1">
    <source>
        <dbReference type="PROSITE-ProRule" id="PRU00094"/>
    </source>
</evidence>
<dbReference type="SMART" id="SM00401">
    <property type="entry name" value="ZnF_GATA"/>
    <property type="match status" value="1"/>
</dbReference>
<organism evidence="4 5">
    <name type="scientific">Tetradesmus obliquus</name>
    <name type="common">Green alga</name>
    <name type="synonym">Acutodesmus obliquus</name>
    <dbReference type="NCBI Taxonomy" id="3088"/>
    <lineage>
        <taxon>Eukaryota</taxon>
        <taxon>Viridiplantae</taxon>
        <taxon>Chlorophyta</taxon>
        <taxon>core chlorophytes</taxon>
        <taxon>Chlorophyceae</taxon>
        <taxon>CS clade</taxon>
        <taxon>Sphaeropleales</taxon>
        <taxon>Scenedesmaceae</taxon>
        <taxon>Tetradesmus</taxon>
    </lineage>
</organism>
<dbReference type="InterPro" id="IPR013088">
    <property type="entry name" value="Znf_NHR/GATA"/>
</dbReference>
<keyword evidence="1" id="KW-0479">Metal-binding</keyword>
<dbReference type="Proteomes" id="UP000256970">
    <property type="component" value="Unassembled WGS sequence"/>
</dbReference>
<sequence>MEQTTAPVDAPSADAADQAWDDMEQRQFLLGLLLFRDDFDTISQLMLPHKTLQDIQQFYACNYSFTKAHAHVHALEALGFQPGAVVAGVMRTRLMHSMAAEHGWPRFNAHKFRQYDEQQLLLPGLVAELLAAVGLQPFTTHTFNALAACGVKTAQLVLQADWQSLHYFAFHEDPCTPPHVSMFQSTLWPSLVKLGWQQQDMSRYPASHDVSTAPGTAAYTPPADVIAAVQAATGYAPTGPCASPLAVLALLACAALPVPSSCLQEVRAGVLNGSHDAACELLAARFGGPPKSKQFMCANCACTSTTLWRRGTAGLTFCNACGLYYHKHHGEHRPEQLLLRAAATAPKGIAKPTAMPASFGRASKPAAKSCSGTAAVAAGSRGGSMLTGCSDDDDDSDYEGERSKAKRKARRRNASKLPTMSHDYLLLDSEMAAAASGSSGGRRKRPAGSSKAKPQRQPHLAASAECGTHSGWSSGGCEEEGDSAFSRHRSRKAAKDGAAGEALLSRMLNKPKKSGPNSDVAPIQGLMALAKPAPKMTPASVIAEAEALAAAGRSPACSNQSGAAKQPAEPGQHASSKPRGPEADAATSKRATAAASDAPDAASRRLSADVEPSAANTVADPLQQLQQHIAQLAQMQQMREDQARQQQQQQPAGVSSAQHAPGAAQQPQLEPAATAALAAVLSAAGVSHSAAVAAAQAAAAPASMAVQGTRGCSDEAHASGLAGLLGDSSSRCASPTPDYLQQLFDQAMGEQPAPASTAEDSAGAATGMQHAAPDAAAAPDAGGWMPQPASTQQPPTPGPAGWGDLQGQQGAGRGRSRAGISRFGAEEERHKQQKLDKTDGPAEEHSPRVQRKQMPSARVAPYAVPEQHFPTASDSSLHVAGLTISSNPLFAATSAAPMCYWGAEMRSGSASPIPQEAWQQQQSLAQQQQPMQPMQPQLGIAPLGGLPGMGSMQLLQPHLGAGLMSSSSWNAAAQPSAPAWGDLSASLPGALASHAAAPAPGAAAAAAQPVQQGSYMEMLSAALAASPKLQGAAAAAAAAAPASAQAGGQGGCPIGPGMGLKQLQGLSDAMVVRTHSAAQSGVSQDVWRSMQDAGELHECDSAGLGMRL</sequence>
<name>A0A383V6K1_TETOB</name>
<feature type="region of interest" description="Disordered" evidence="2">
    <location>
        <begin position="633"/>
        <end position="669"/>
    </location>
</feature>
<feature type="compositionally biased region" description="Basic residues" evidence="2">
    <location>
        <begin position="404"/>
        <end position="414"/>
    </location>
</feature>